<dbReference type="GO" id="GO:0016020">
    <property type="term" value="C:membrane"/>
    <property type="evidence" value="ECO:0007669"/>
    <property type="project" value="UniProtKB-SubCell"/>
</dbReference>
<feature type="transmembrane region" description="Helical" evidence="6">
    <location>
        <begin position="203"/>
        <end position="227"/>
    </location>
</feature>
<comment type="caution">
    <text evidence="8">The sequence shown here is derived from an EMBL/GenBank/DDBJ whole genome shotgun (WGS) entry which is preliminary data.</text>
</comment>
<feature type="region of interest" description="Disordered" evidence="5">
    <location>
        <begin position="438"/>
        <end position="497"/>
    </location>
</feature>
<evidence type="ECO:0000313" key="8">
    <source>
        <dbReference type="EMBL" id="KHN72731.1"/>
    </source>
</evidence>
<feature type="compositionally biased region" description="Polar residues" evidence="5">
    <location>
        <begin position="485"/>
        <end position="497"/>
    </location>
</feature>
<dbReference type="InterPro" id="IPR017452">
    <property type="entry name" value="GPCR_Rhodpsn_7TM"/>
</dbReference>
<evidence type="ECO:0000313" key="9">
    <source>
        <dbReference type="Proteomes" id="UP000031036"/>
    </source>
</evidence>
<dbReference type="SUPFAM" id="SSF81321">
    <property type="entry name" value="Family A G protein-coupled receptor-like"/>
    <property type="match status" value="1"/>
</dbReference>
<feature type="transmembrane region" description="Helical" evidence="6">
    <location>
        <begin position="302"/>
        <end position="328"/>
    </location>
</feature>
<dbReference type="CDD" id="cd14978">
    <property type="entry name" value="7tmA_FMRFamide_R-like"/>
    <property type="match status" value="1"/>
</dbReference>
<sequence>MSSTEMNESVLDICQAGIFTQDQIDYRLMGNMPISIFGMLTNLINIIVFAHPEMRPSLVNHFLLALSISDLLLLVCNFFFLLFPVIAVMSTSFVLHDSYPTVLRYSYPLARTAQTCGVYLTLFVSVHRFLGVCHPFRAKRWVTGTPVKCAIFGSVLFSILINLTTWLELTVVPCYNNWFKRMSRHITLTELQKDYTYAVVMKVITYTLVMFVIPFVTLIMVNCRIIVALRRSSNLRQQHSTASASGERAERIMNQFRLLQKTKYSELFSTFMKLNNSNALRTAPNSVSAANANSVRDRSVTLMLLAIVAMFLECNGLAFCNNIVEILIFVDKIDSKSSESLFESSVEIANILVSLNSSTSILVYLIFSSKYRTIIKQFLGLEENRKVNGVALTTAMVAHRAFELSIIPDEADSRQRRNEARNKRAIFRKNTAKTQLSDSHLLLADNDGESSEERERARSASPGGPMSPKILRQSPYASPAVSAQRARQSITRSDTVA</sequence>
<evidence type="ECO:0000256" key="5">
    <source>
        <dbReference type="SAM" id="MobiDB-lite"/>
    </source>
</evidence>
<feature type="domain" description="G-protein coupled receptors family 1 profile" evidence="7">
    <location>
        <begin position="41"/>
        <end position="364"/>
    </location>
</feature>
<feature type="transmembrane region" description="Helical" evidence="6">
    <location>
        <begin position="151"/>
        <end position="172"/>
    </location>
</feature>
<dbReference type="AlphaFoldDB" id="A0A0B2UP35"/>
<dbReference type="Gene3D" id="1.20.1070.10">
    <property type="entry name" value="Rhodopsin 7-helix transmembrane proteins"/>
    <property type="match status" value="1"/>
</dbReference>
<keyword evidence="3 6" id="KW-1133">Transmembrane helix</keyword>
<evidence type="ECO:0000256" key="2">
    <source>
        <dbReference type="ARBA" id="ARBA00022692"/>
    </source>
</evidence>
<organism evidence="8 9">
    <name type="scientific">Toxocara canis</name>
    <name type="common">Canine roundworm</name>
    <dbReference type="NCBI Taxonomy" id="6265"/>
    <lineage>
        <taxon>Eukaryota</taxon>
        <taxon>Metazoa</taxon>
        <taxon>Ecdysozoa</taxon>
        <taxon>Nematoda</taxon>
        <taxon>Chromadorea</taxon>
        <taxon>Rhabditida</taxon>
        <taxon>Spirurina</taxon>
        <taxon>Ascaridomorpha</taxon>
        <taxon>Ascaridoidea</taxon>
        <taxon>Toxocaridae</taxon>
        <taxon>Toxocara</taxon>
    </lineage>
</organism>
<dbReference type="InterPro" id="IPR052954">
    <property type="entry name" value="GPCR-Ligand_Int"/>
</dbReference>
<evidence type="ECO:0000256" key="1">
    <source>
        <dbReference type="ARBA" id="ARBA00004370"/>
    </source>
</evidence>
<dbReference type="EMBL" id="JPKZ01003222">
    <property type="protein sequence ID" value="KHN72731.1"/>
    <property type="molecule type" value="Genomic_DNA"/>
</dbReference>
<keyword evidence="9" id="KW-1185">Reference proteome</keyword>
<feature type="transmembrane region" description="Helical" evidence="6">
    <location>
        <begin position="62"/>
        <end position="89"/>
    </location>
</feature>
<dbReference type="PROSITE" id="PS50262">
    <property type="entry name" value="G_PROTEIN_RECEP_F1_2"/>
    <property type="match status" value="1"/>
</dbReference>
<keyword evidence="8" id="KW-0675">Receptor</keyword>
<keyword evidence="2 6" id="KW-0812">Transmembrane</keyword>
<feature type="transmembrane region" description="Helical" evidence="6">
    <location>
        <begin position="32"/>
        <end position="50"/>
    </location>
</feature>
<evidence type="ECO:0000259" key="7">
    <source>
        <dbReference type="PROSITE" id="PS50262"/>
    </source>
</evidence>
<dbReference type="PANTHER" id="PTHR46641:SF7">
    <property type="entry name" value="G-PROTEIN COUPLED RECEPTORS FAMILY 1 PROFILE DOMAIN-CONTAINING PROTEIN"/>
    <property type="match status" value="1"/>
</dbReference>
<protein>
    <submittedName>
        <fullName evidence="8">FMRFamide receptor</fullName>
    </submittedName>
</protein>
<dbReference type="PANTHER" id="PTHR46641">
    <property type="entry name" value="FMRFAMIDE RECEPTOR-RELATED"/>
    <property type="match status" value="1"/>
</dbReference>
<evidence type="ECO:0000256" key="3">
    <source>
        <dbReference type="ARBA" id="ARBA00022989"/>
    </source>
</evidence>
<dbReference type="STRING" id="6265.A0A0B2UP35"/>
<proteinExistence type="predicted"/>
<dbReference type="OMA" id="CDPEMRC"/>
<dbReference type="Proteomes" id="UP000031036">
    <property type="component" value="Unassembled WGS sequence"/>
</dbReference>
<accession>A0A0B2UP35</accession>
<dbReference type="OrthoDB" id="10011262at2759"/>
<keyword evidence="4 6" id="KW-0472">Membrane</keyword>
<feature type="transmembrane region" description="Helical" evidence="6">
    <location>
        <begin position="109"/>
        <end position="130"/>
    </location>
</feature>
<reference evidence="8 9" key="1">
    <citation type="submission" date="2014-11" db="EMBL/GenBank/DDBJ databases">
        <title>Genetic blueprint of the zoonotic pathogen Toxocara canis.</title>
        <authorList>
            <person name="Zhu X.-Q."/>
            <person name="Korhonen P.K."/>
            <person name="Cai H."/>
            <person name="Young N.D."/>
            <person name="Nejsum P."/>
            <person name="von Samson-Himmelstjerna G."/>
            <person name="Boag P.R."/>
            <person name="Tan P."/>
            <person name="Li Q."/>
            <person name="Min J."/>
            <person name="Yang Y."/>
            <person name="Wang X."/>
            <person name="Fang X."/>
            <person name="Hall R.S."/>
            <person name="Hofmann A."/>
            <person name="Sternberg P.W."/>
            <person name="Jex A.R."/>
            <person name="Gasser R.B."/>
        </authorList>
    </citation>
    <scope>NUCLEOTIDE SEQUENCE [LARGE SCALE GENOMIC DNA]</scope>
    <source>
        <strain evidence="8">PN_DK_2014</strain>
    </source>
</reference>
<comment type="subcellular location">
    <subcellularLocation>
        <location evidence="1">Membrane</location>
    </subcellularLocation>
</comment>
<evidence type="ECO:0000256" key="6">
    <source>
        <dbReference type="SAM" id="Phobius"/>
    </source>
</evidence>
<name>A0A0B2UP35_TOXCA</name>
<gene>
    <name evidence="8" type="primary">FR</name>
    <name evidence="8" type="ORF">Tcan_07525</name>
</gene>
<dbReference type="Pfam" id="PF00001">
    <property type="entry name" value="7tm_1"/>
    <property type="match status" value="1"/>
</dbReference>
<feature type="transmembrane region" description="Helical" evidence="6">
    <location>
        <begin position="348"/>
        <end position="367"/>
    </location>
</feature>
<dbReference type="PRINTS" id="PR00237">
    <property type="entry name" value="GPCRRHODOPSN"/>
</dbReference>
<dbReference type="InterPro" id="IPR000276">
    <property type="entry name" value="GPCR_Rhodpsn"/>
</dbReference>
<evidence type="ECO:0000256" key="4">
    <source>
        <dbReference type="ARBA" id="ARBA00023136"/>
    </source>
</evidence>
<dbReference type="GO" id="GO:0004930">
    <property type="term" value="F:G protein-coupled receptor activity"/>
    <property type="evidence" value="ECO:0007669"/>
    <property type="project" value="InterPro"/>
</dbReference>